<gene>
    <name evidence="3" type="ORF">SAMN04487854_102119</name>
</gene>
<organism evidence="3 4">
    <name type="scientific">Pseudoalteromonas lipolytica</name>
    <dbReference type="NCBI Taxonomy" id="570156"/>
    <lineage>
        <taxon>Bacteria</taxon>
        <taxon>Pseudomonadati</taxon>
        <taxon>Pseudomonadota</taxon>
        <taxon>Gammaproteobacteria</taxon>
        <taxon>Alteromonadales</taxon>
        <taxon>Pseudoalteromonadaceae</taxon>
        <taxon>Pseudoalteromonas</taxon>
    </lineage>
</organism>
<feature type="transmembrane region" description="Helical" evidence="2">
    <location>
        <begin position="69"/>
        <end position="88"/>
    </location>
</feature>
<dbReference type="RefSeq" id="WP_074988474.1">
    <property type="nucleotide sequence ID" value="NZ_FPAZ01000002.1"/>
</dbReference>
<keyword evidence="1" id="KW-0175">Coiled coil</keyword>
<keyword evidence="2" id="KW-0812">Transmembrane</keyword>
<sequence>MSAVNNTQSTDLKELINDWITRLHNAQKGHYSRSETLYKRANLTGYALIISSTIVTAMLFIQASGFLKYFMVCMSIFAAVLSGVVSFARFSEQAEQHRSAAGCYGKLRRQLEKLKIEKGSIEKEKLDYKLKILRIEWEYTSQNAPLTPLSAIEGKSYKINWERIIYVLFGGFLVLLTQFMYYILS</sequence>
<evidence type="ECO:0000313" key="4">
    <source>
        <dbReference type="Proteomes" id="UP000183805"/>
    </source>
</evidence>
<protein>
    <recommendedName>
        <fullName evidence="5">SMODS and SLOG-associating 2TM effector domain-containing protein</fullName>
    </recommendedName>
</protein>
<evidence type="ECO:0000256" key="2">
    <source>
        <dbReference type="SAM" id="Phobius"/>
    </source>
</evidence>
<reference evidence="3 4" key="1">
    <citation type="submission" date="2016-10" db="EMBL/GenBank/DDBJ databases">
        <authorList>
            <person name="Varghese N."/>
            <person name="Submissions S."/>
        </authorList>
    </citation>
    <scope>NUCLEOTIDE SEQUENCE [LARGE SCALE GENOMIC DNA]</scope>
    <source>
        <strain evidence="3 4">CGMCC 1.8499</strain>
    </source>
</reference>
<dbReference type="EMBL" id="FPAZ01000002">
    <property type="protein sequence ID" value="SFT39267.1"/>
    <property type="molecule type" value="Genomic_DNA"/>
</dbReference>
<keyword evidence="4" id="KW-1185">Reference proteome</keyword>
<keyword evidence="2" id="KW-1133">Transmembrane helix</keyword>
<keyword evidence="2" id="KW-0472">Membrane</keyword>
<feature type="transmembrane region" description="Helical" evidence="2">
    <location>
        <begin position="43"/>
        <end position="63"/>
    </location>
</feature>
<evidence type="ECO:0000256" key="1">
    <source>
        <dbReference type="SAM" id="Coils"/>
    </source>
</evidence>
<dbReference type="Proteomes" id="UP000183805">
    <property type="component" value="Unassembled WGS sequence"/>
</dbReference>
<feature type="transmembrane region" description="Helical" evidence="2">
    <location>
        <begin position="164"/>
        <end position="184"/>
    </location>
</feature>
<name>A0ABY1GBB1_9GAMM</name>
<evidence type="ECO:0000313" key="3">
    <source>
        <dbReference type="EMBL" id="SFT39267.1"/>
    </source>
</evidence>
<comment type="caution">
    <text evidence="3">The sequence shown here is derived from an EMBL/GenBank/DDBJ whole genome shotgun (WGS) entry which is preliminary data.</text>
</comment>
<proteinExistence type="predicted"/>
<dbReference type="NCBIfam" id="NF033632">
    <property type="entry name" value="SLATT_4"/>
    <property type="match status" value="1"/>
</dbReference>
<feature type="coiled-coil region" evidence="1">
    <location>
        <begin position="104"/>
        <end position="131"/>
    </location>
</feature>
<evidence type="ECO:0008006" key="5">
    <source>
        <dbReference type="Google" id="ProtNLM"/>
    </source>
</evidence>
<accession>A0ABY1GBB1</accession>